<evidence type="ECO:0000313" key="1">
    <source>
        <dbReference type="EMBL" id="RXH89527.1"/>
    </source>
</evidence>
<dbReference type="PANTHER" id="PTHR32303:SF10">
    <property type="entry name" value="OUTER MEMBRANE PROTEIN ASSEMBLY FACTOR BAMB"/>
    <property type="match status" value="1"/>
</dbReference>
<name>A0A498J4I1_MALDO</name>
<dbReference type="Proteomes" id="UP000290289">
    <property type="component" value="Chromosome 9"/>
</dbReference>
<gene>
    <name evidence="1" type="ORF">DVH24_031884</name>
</gene>
<dbReference type="STRING" id="3750.A0A498J4I1"/>
<dbReference type="InterPro" id="IPR018391">
    <property type="entry name" value="PQQ_b-propeller_rpt"/>
</dbReference>
<dbReference type="AlphaFoldDB" id="A0A498J4I1"/>
<organism evidence="1 2">
    <name type="scientific">Malus domestica</name>
    <name type="common">Apple</name>
    <name type="synonym">Pyrus malus</name>
    <dbReference type="NCBI Taxonomy" id="3750"/>
    <lineage>
        <taxon>Eukaryota</taxon>
        <taxon>Viridiplantae</taxon>
        <taxon>Streptophyta</taxon>
        <taxon>Embryophyta</taxon>
        <taxon>Tracheophyta</taxon>
        <taxon>Spermatophyta</taxon>
        <taxon>Magnoliopsida</taxon>
        <taxon>eudicotyledons</taxon>
        <taxon>Gunneridae</taxon>
        <taxon>Pentapetalae</taxon>
        <taxon>rosids</taxon>
        <taxon>fabids</taxon>
        <taxon>Rosales</taxon>
        <taxon>Rosaceae</taxon>
        <taxon>Amygdaloideae</taxon>
        <taxon>Maleae</taxon>
        <taxon>Malus</taxon>
    </lineage>
</organism>
<dbReference type="InterPro" id="IPR011047">
    <property type="entry name" value="Quinoprotein_ADH-like_sf"/>
</dbReference>
<proteinExistence type="predicted"/>
<comment type="caution">
    <text evidence="1">The sequence shown here is derived from an EMBL/GenBank/DDBJ whole genome shotgun (WGS) entry which is preliminary data.</text>
</comment>
<dbReference type="PANTHER" id="PTHR32303">
    <property type="entry name" value="QUINOPROTEIN ALCOHOL DEHYDROGENASE (CYTOCHROME C)"/>
    <property type="match status" value="1"/>
</dbReference>
<dbReference type="Gene3D" id="2.130.10.10">
    <property type="entry name" value="YVTN repeat-like/Quinoprotein amine dehydrogenase"/>
    <property type="match status" value="1"/>
</dbReference>
<dbReference type="SMART" id="SM00564">
    <property type="entry name" value="PQQ"/>
    <property type="match status" value="1"/>
</dbReference>
<dbReference type="EMBL" id="RDQH01000335">
    <property type="protein sequence ID" value="RXH89527.1"/>
    <property type="molecule type" value="Genomic_DNA"/>
</dbReference>
<dbReference type="SUPFAM" id="SSF50998">
    <property type="entry name" value="Quinoprotein alcohol dehydrogenase-like"/>
    <property type="match status" value="1"/>
</dbReference>
<keyword evidence="2" id="KW-1185">Reference proteome</keyword>
<accession>A0A498J4I1</accession>
<protein>
    <submittedName>
        <fullName evidence="1">Uncharacterized protein</fullName>
    </submittedName>
</protein>
<reference evidence="1 2" key="1">
    <citation type="submission" date="2018-10" db="EMBL/GenBank/DDBJ databases">
        <title>A high-quality apple genome assembly.</title>
        <authorList>
            <person name="Hu J."/>
        </authorList>
    </citation>
    <scope>NUCLEOTIDE SEQUENCE [LARGE SCALE GENOMIC DNA]</scope>
    <source>
        <strain evidence="2">cv. HFTH1</strain>
        <tissue evidence="1">Young leaf</tissue>
    </source>
</reference>
<evidence type="ECO:0000313" key="2">
    <source>
        <dbReference type="Proteomes" id="UP000290289"/>
    </source>
</evidence>
<sequence>MLLDNHGELGQYAGAAIWGSGPSIDVHRKHVYIATGNVYSVPEHEAGPGSIQEGGTWGAATDKKMVYTNIASPSPVSVANGVLFAGSPNPQDSIYAMDTGSGKILWSYDTGATVYDGMSISNGCIYVGSGYKVNLRFINPTFTAGTSLFAFCVK</sequence>
<dbReference type="InterPro" id="IPR015943">
    <property type="entry name" value="WD40/YVTN_repeat-like_dom_sf"/>
</dbReference>